<dbReference type="PANTHER" id="PTHR40079:SF4">
    <property type="entry name" value="GH26 DOMAIN-CONTAINING PROTEIN-RELATED"/>
    <property type="match status" value="1"/>
</dbReference>
<dbReference type="Gene3D" id="3.20.20.80">
    <property type="entry name" value="Glycosidases"/>
    <property type="match status" value="1"/>
</dbReference>
<keyword evidence="11" id="KW-1185">Reference proteome</keyword>
<dbReference type="AlphaFoldDB" id="A0A9X2JEM0"/>
<dbReference type="Pfam" id="PF02156">
    <property type="entry name" value="Glyco_hydro_26"/>
    <property type="match status" value="1"/>
</dbReference>
<feature type="domain" description="GH26" evidence="9">
    <location>
        <begin position="36"/>
        <end position="361"/>
    </location>
</feature>
<keyword evidence="2 4" id="KW-0378">Hydrolase</keyword>
<proteinExistence type="inferred from homology"/>
<evidence type="ECO:0000256" key="1">
    <source>
        <dbReference type="ARBA" id="ARBA00007754"/>
    </source>
</evidence>
<dbReference type="GO" id="GO:0006080">
    <property type="term" value="P:substituted mannan metabolic process"/>
    <property type="evidence" value="ECO:0007669"/>
    <property type="project" value="UniProtKB-UniRule"/>
</dbReference>
<dbReference type="PROSITE" id="PS51764">
    <property type="entry name" value="GH26"/>
    <property type="match status" value="1"/>
</dbReference>
<comment type="caution">
    <text evidence="10">The sequence shown here is derived from an EMBL/GenBank/DDBJ whole genome shotgun (WGS) entry which is preliminary data.</text>
</comment>
<keyword evidence="4" id="KW-0732">Signal</keyword>
<comment type="similarity">
    <text evidence="1 4 8">Belongs to the glycosyl hydrolase 26 family.</text>
</comment>
<dbReference type="InterPro" id="IPR017853">
    <property type="entry name" value="GH"/>
</dbReference>
<dbReference type="InterPro" id="IPR016714">
    <property type="entry name" value="MANB/E"/>
</dbReference>
<feature type="active site" description="Proton donor" evidence="5 8">
    <location>
        <position position="191"/>
    </location>
</feature>
<name>A0A9X2JEM0_9SPHI</name>
<dbReference type="PIRSF" id="PIRSF018168">
    <property type="entry name" value="Mannan-1_4-beta-mannosidase"/>
    <property type="match status" value="1"/>
</dbReference>
<dbReference type="GO" id="GO:0005576">
    <property type="term" value="C:extracellular region"/>
    <property type="evidence" value="ECO:0007669"/>
    <property type="project" value="UniProtKB-SubCell"/>
</dbReference>
<keyword evidence="4" id="KW-0119">Carbohydrate metabolism</keyword>
<feature type="site" description="Plays an important role in maintaining the position of the catalytic nucleophile" evidence="7">
    <location>
        <position position="190"/>
    </location>
</feature>
<dbReference type="EC" id="3.2.1.78" evidence="4"/>
<comment type="catalytic activity">
    <reaction evidence="4">
        <text>Random hydrolysis of (1-&gt;4)-beta-D-mannosidic linkages in mannans, galactomannans and glucomannans.</text>
        <dbReference type="EC" id="3.2.1.78"/>
    </reaction>
</comment>
<evidence type="ECO:0000256" key="7">
    <source>
        <dbReference type="PIRSR" id="PIRSR018168-3"/>
    </source>
</evidence>
<dbReference type="InterPro" id="IPR022790">
    <property type="entry name" value="GH26_dom"/>
</dbReference>
<feature type="binding site" evidence="6">
    <location>
        <position position="262"/>
    </location>
    <ligand>
        <name>substrate</name>
    </ligand>
</feature>
<keyword evidence="4" id="KW-0964">Secreted</keyword>
<protein>
    <recommendedName>
        <fullName evidence="4">Mannan endo-1,4-beta-mannosidase</fullName>
        <ecNumber evidence="4">3.2.1.78</ecNumber>
    </recommendedName>
</protein>
<evidence type="ECO:0000259" key="9">
    <source>
        <dbReference type="PROSITE" id="PS51764"/>
    </source>
</evidence>
<dbReference type="RefSeq" id="WP_252587012.1">
    <property type="nucleotide sequence ID" value="NZ_JAMWYS010000024.1"/>
</dbReference>
<dbReference type="GO" id="GO:0016985">
    <property type="term" value="F:mannan endo-1,4-beta-mannosidase activity"/>
    <property type="evidence" value="ECO:0007669"/>
    <property type="project" value="UniProtKB-UniRule"/>
</dbReference>
<feature type="binding site" evidence="6">
    <location>
        <position position="129"/>
    </location>
    <ligand>
        <name>substrate</name>
    </ligand>
</feature>
<organism evidence="10 11">
    <name type="scientific">Solitalea agri</name>
    <dbReference type="NCBI Taxonomy" id="2953739"/>
    <lineage>
        <taxon>Bacteria</taxon>
        <taxon>Pseudomonadati</taxon>
        <taxon>Bacteroidota</taxon>
        <taxon>Sphingobacteriia</taxon>
        <taxon>Sphingobacteriales</taxon>
        <taxon>Sphingobacteriaceae</taxon>
        <taxon>Solitalea</taxon>
    </lineage>
</organism>
<evidence type="ECO:0000256" key="4">
    <source>
        <dbReference type="PIRNR" id="PIRNR018168"/>
    </source>
</evidence>
<evidence type="ECO:0000256" key="2">
    <source>
        <dbReference type="ARBA" id="ARBA00022801"/>
    </source>
</evidence>
<evidence type="ECO:0000313" key="10">
    <source>
        <dbReference type="EMBL" id="MCO4292526.1"/>
    </source>
</evidence>
<keyword evidence="3 4" id="KW-0326">Glycosidase</keyword>
<reference evidence="10" key="1">
    <citation type="submission" date="2022-06" db="EMBL/GenBank/DDBJ databases">
        <title>Solitalea sp. MAHUQ-68 isolated from rhizospheric soil.</title>
        <authorList>
            <person name="Huq M.A."/>
        </authorList>
    </citation>
    <scope>NUCLEOTIDE SEQUENCE</scope>
    <source>
        <strain evidence="10">MAHUQ-68</strain>
    </source>
</reference>
<evidence type="ECO:0000256" key="5">
    <source>
        <dbReference type="PIRSR" id="PIRSR018168-1"/>
    </source>
</evidence>
<feature type="chain" id="PRO_5041032832" description="Mannan endo-1,4-beta-mannosidase" evidence="4">
    <location>
        <begin position="24"/>
        <end position="374"/>
    </location>
</feature>
<evidence type="ECO:0000256" key="6">
    <source>
        <dbReference type="PIRSR" id="PIRSR018168-2"/>
    </source>
</evidence>
<gene>
    <name evidence="10" type="ORF">NF867_06610</name>
</gene>
<feature type="signal peptide" evidence="4">
    <location>
        <begin position="1"/>
        <end position="23"/>
    </location>
</feature>
<dbReference type="EMBL" id="JAMWYS010000024">
    <property type="protein sequence ID" value="MCO4292526.1"/>
    <property type="molecule type" value="Genomic_DNA"/>
</dbReference>
<dbReference type="InterPro" id="IPR000805">
    <property type="entry name" value="Glyco_hydro_26"/>
</dbReference>
<dbReference type="SUPFAM" id="SSF51445">
    <property type="entry name" value="(Trans)glycosidases"/>
    <property type="match status" value="1"/>
</dbReference>
<feature type="binding site" evidence="6">
    <location>
        <position position="196"/>
    </location>
    <ligand>
        <name>substrate</name>
    </ligand>
</feature>
<dbReference type="PANTHER" id="PTHR40079">
    <property type="entry name" value="MANNAN ENDO-1,4-BETA-MANNOSIDASE E-RELATED"/>
    <property type="match status" value="1"/>
</dbReference>
<evidence type="ECO:0000256" key="3">
    <source>
        <dbReference type="ARBA" id="ARBA00023295"/>
    </source>
</evidence>
<sequence>MIVVKKVCAFIVLCAIVSSGCFAQRSNQTADRKANPETKALYTNLKKLAEKYTLFGHQDDLAYGVGWRNEEGRSDVKSVTGTYPAVYGWDMGHVELDSLKELDGVPFDRLRQFIKDVYKRGGINTISWHTTNPIDHKSAWDTTQHIVTQIIPGGAKHELYKAYLDKVAAFVGSLKTDEGKAIPIIFRPFHEHTGTWFWWCENVSTVDEFKSLWRFTVDYLTKTKGLHNLLFAYSSADFSSKEKYLERYPGDDYVDVLGFDIYCFDDLQAYQKKLDGQLSLLQQVAVEHNKIPALTETGYERVPNSTWWTQTLMPVLVKYNMAYVLVWRNDRPAHHYAPYPGQQSADDFKKFYADPKIIFEDKLTPLSIYKNQKL</sequence>
<accession>A0A9X2JEM0</accession>
<comment type="subcellular location">
    <subcellularLocation>
        <location evidence="4">Secreted</location>
    </subcellularLocation>
</comment>
<dbReference type="Proteomes" id="UP001155182">
    <property type="component" value="Unassembled WGS sequence"/>
</dbReference>
<dbReference type="PRINTS" id="PR00739">
    <property type="entry name" value="GLHYDRLASE26"/>
</dbReference>
<evidence type="ECO:0000256" key="8">
    <source>
        <dbReference type="PROSITE-ProRule" id="PRU01100"/>
    </source>
</evidence>
<dbReference type="PROSITE" id="PS51257">
    <property type="entry name" value="PROKAR_LIPOPROTEIN"/>
    <property type="match status" value="1"/>
</dbReference>
<evidence type="ECO:0000313" key="11">
    <source>
        <dbReference type="Proteomes" id="UP001155182"/>
    </source>
</evidence>
<feature type="active site" description="Nucleophile" evidence="5 8">
    <location>
        <position position="296"/>
    </location>
</feature>